<reference evidence="1 2" key="1">
    <citation type="submission" date="2016-11" db="EMBL/GenBank/DDBJ databases">
        <title>Trade-off between light-utilization and light-protection in marine flavobacteria.</title>
        <authorList>
            <person name="Kumagai Y."/>
        </authorList>
    </citation>
    <scope>NUCLEOTIDE SEQUENCE [LARGE SCALE GENOMIC DNA]</scope>
    <source>
        <strain evidence="1 2">NBRC 107741</strain>
    </source>
</reference>
<sequence>MKEKKPDQVVYNEESGRYEASLKPYSTNVGAPAITTPDTTAWKLRNIDQVNKQVGARYAELKLQYDALMEQFQYNQLVYDAQFNFEPLVGHTYHLYKKTDQQPFLSIISPQECNFEHLGSFRLNADKMWEQVEERRKEE</sequence>
<dbReference type="Pfam" id="PF10504">
    <property type="entry name" value="DUF2452"/>
    <property type="match status" value="1"/>
</dbReference>
<dbReference type="AlphaFoldDB" id="A0A2S7KQU0"/>
<name>A0A2S7KQU0_9FLAO</name>
<comment type="caution">
    <text evidence="1">The sequence shown here is derived from an EMBL/GenBank/DDBJ whole genome shotgun (WGS) entry which is preliminary data.</text>
</comment>
<keyword evidence="2" id="KW-1185">Reference proteome</keyword>
<proteinExistence type="predicted"/>
<dbReference type="RefSeq" id="WP_104812925.1">
    <property type="nucleotide sequence ID" value="NZ_MQUB01000001.1"/>
</dbReference>
<dbReference type="Proteomes" id="UP000239800">
    <property type="component" value="Unassembled WGS sequence"/>
</dbReference>
<accession>A0A2S7KQU0</accession>
<evidence type="ECO:0000313" key="2">
    <source>
        <dbReference type="Proteomes" id="UP000239800"/>
    </source>
</evidence>
<dbReference type="EMBL" id="MQUB01000001">
    <property type="protein sequence ID" value="PQB04994.1"/>
    <property type="molecule type" value="Genomic_DNA"/>
</dbReference>
<organism evidence="1 2">
    <name type="scientific">Aureitalea marina</name>
    <dbReference type="NCBI Taxonomy" id="930804"/>
    <lineage>
        <taxon>Bacteria</taxon>
        <taxon>Pseudomonadati</taxon>
        <taxon>Bacteroidota</taxon>
        <taxon>Flavobacteriia</taxon>
        <taxon>Flavobacteriales</taxon>
        <taxon>Flavobacteriaceae</taxon>
        <taxon>Aureitalea</taxon>
    </lineage>
</organism>
<evidence type="ECO:0000313" key="1">
    <source>
        <dbReference type="EMBL" id="PQB04994.1"/>
    </source>
</evidence>
<protein>
    <submittedName>
        <fullName evidence="1">GTP-binding protein</fullName>
    </submittedName>
</protein>
<gene>
    <name evidence="1" type="ORF">BST85_08875</name>
</gene>
<dbReference type="InterPro" id="IPR019534">
    <property type="entry name" value="DUF2452"/>
</dbReference>
<dbReference type="OrthoDB" id="662061at2"/>